<dbReference type="Gene3D" id="3.40.50.300">
    <property type="entry name" value="P-loop containing nucleotide triphosphate hydrolases"/>
    <property type="match status" value="1"/>
</dbReference>
<dbReference type="GO" id="GO:0016887">
    <property type="term" value="F:ATP hydrolysis activity"/>
    <property type="evidence" value="ECO:0007669"/>
    <property type="project" value="TreeGrafter"/>
</dbReference>
<gene>
    <name evidence="4" type="primary">ylxH</name>
    <name evidence="4" type="ORF">EHSB41UT_01363</name>
</gene>
<dbReference type="Proteomes" id="UP000196573">
    <property type="component" value="Unassembled WGS sequence"/>
</dbReference>
<dbReference type="AlphaFoldDB" id="A0A1X7AJP1"/>
<dbReference type="RefSeq" id="WP_087108226.1">
    <property type="nucleotide sequence ID" value="NZ_CBCSCN010000009.1"/>
</dbReference>
<keyword evidence="2" id="KW-0067">ATP-binding</keyword>
<dbReference type="Pfam" id="PF01656">
    <property type="entry name" value="CbiA"/>
    <property type="match status" value="1"/>
</dbReference>
<dbReference type="InterPro" id="IPR050625">
    <property type="entry name" value="ParA/MinD_ATPase"/>
</dbReference>
<dbReference type="InterPro" id="IPR025501">
    <property type="entry name" value="MinD_FleN"/>
</dbReference>
<keyword evidence="1" id="KW-0547">Nucleotide-binding</keyword>
<dbReference type="PANTHER" id="PTHR43384">
    <property type="entry name" value="SEPTUM SITE-DETERMINING PROTEIN MIND HOMOLOG, CHLOROPLASTIC-RELATED"/>
    <property type="match status" value="1"/>
</dbReference>
<evidence type="ECO:0000256" key="1">
    <source>
        <dbReference type="ARBA" id="ARBA00022741"/>
    </source>
</evidence>
<organism evidence="4 5">
    <name type="scientific">Parendozoicomonas haliclonae</name>
    <dbReference type="NCBI Taxonomy" id="1960125"/>
    <lineage>
        <taxon>Bacteria</taxon>
        <taxon>Pseudomonadati</taxon>
        <taxon>Pseudomonadota</taxon>
        <taxon>Gammaproteobacteria</taxon>
        <taxon>Oceanospirillales</taxon>
        <taxon>Endozoicomonadaceae</taxon>
        <taxon>Parendozoicomonas</taxon>
    </lineage>
</organism>
<keyword evidence="5" id="KW-1185">Reference proteome</keyword>
<dbReference type="PANTHER" id="PTHR43384:SF4">
    <property type="entry name" value="CELLULOSE BIOSYNTHESIS PROTEIN BCSQ-RELATED"/>
    <property type="match status" value="1"/>
</dbReference>
<dbReference type="InterPro" id="IPR027417">
    <property type="entry name" value="P-loop_NTPase"/>
</dbReference>
<proteinExistence type="predicted"/>
<dbReference type="SUPFAM" id="SSF52540">
    <property type="entry name" value="P-loop containing nucleoside triphosphate hydrolases"/>
    <property type="match status" value="1"/>
</dbReference>
<dbReference type="GO" id="GO:0009898">
    <property type="term" value="C:cytoplasmic side of plasma membrane"/>
    <property type="evidence" value="ECO:0007669"/>
    <property type="project" value="TreeGrafter"/>
</dbReference>
<dbReference type="InterPro" id="IPR002586">
    <property type="entry name" value="CobQ/CobB/MinD/ParA_Nub-bd_dom"/>
</dbReference>
<feature type="domain" description="CobQ/CobB/MinD/ParA nucleotide binding" evidence="3">
    <location>
        <begin position="9"/>
        <end position="220"/>
    </location>
</feature>
<sequence>MESKPARVIAIASGKGGVGKSFLTLNLGEALTRMGKRVAILDADFGLANIELLAGSEPDRTISDVLLGTCSIQETFIETPDGLRIIPGCRSNPDIAELSVQHISGLIHAVDELAGEIDYLLIDTSGGLSPTDLHLIRAAGEVLVVVTPDPMAQADAADYISALRSSCGIQHFGVLTNMTRRQREGHTLMEALQERLGFDQDLVLRHCGQVPYDQEMARQSDCSQTLFSDREDSRTARSLQMLAETLNRRRIGYPAPGGMAFFLEQTVSAGGI</sequence>
<dbReference type="GO" id="GO:0005829">
    <property type="term" value="C:cytosol"/>
    <property type="evidence" value="ECO:0007669"/>
    <property type="project" value="TreeGrafter"/>
</dbReference>
<dbReference type="OrthoDB" id="9816297at2"/>
<evidence type="ECO:0000259" key="3">
    <source>
        <dbReference type="Pfam" id="PF01656"/>
    </source>
</evidence>
<dbReference type="GO" id="GO:0005524">
    <property type="term" value="F:ATP binding"/>
    <property type="evidence" value="ECO:0007669"/>
    <property type="project" value="UniProtKB-KW"/>
</dbReference>
<evidence type="ECO:0000313" key="4">
    <source>
        <dbReference type="EMBL" id="SMA41940.1"/>
    </source>
</evidence>
<dbReference type="GO" id="GO:0051782">
    <property type="term" value="P:negative regulation of cell division"/>
    <property type="evidence" value="ECO:0007669"/>
    <property type="project" value="TreeGrafter"/>
</dbReference>
<dbReference type="PIRSF" id="PIRSF003092">
    <property type="entry name" value="MinD"/>
    <property type="match status" value="1"/>
</dbReference>
<evidence type="ECO:0000256" key="2">
    <source>
        <dbReference type="ARBA" id="ARBA00022840"/>
    </source>
</evidence>
<accession>A0A1X7AJP1</accession>
<reference evidence="4 5" key="1">
    <citation type="submission" date="2017-03" db="EMBL/GenBank/DDBJ databases">
        <authorList>
            <person name="Afonso C.L."/>
            <person name="Miller P.J."/>
            <person name="Scott M.A."/>
            <person name="Spackman E."/>
            <person name="Goraichik I."/>
            <person name="Dimitrov K.M."/>
            <person name="Suarez D.L."/>
            <person name="Swayne D.E."/>
        </authorList>
    </citation>
    <scope>NUCLEOTIDE SEQUENCE [LARGE SCALE GENOMIC DNA]</scope>
    <source>
        <strain evidence="4">SB41UT1</strain>
    </source>
</reference>
<evidence type="ECO:0000313" key="5">
    <source>
        <dbReference type="Proteomes" id="UP000196573"/>
    </source>
</evidence>
<name>A0A1X7AJP1_9GAMM</name>
<dbReference type="EMBL" id="FWPT01000003">
    <property type="protein sequence ID" value="SMA41940.1"/>
    <property type="molecule type" value="Genomic_DNA"/>
</dbReference>
<protein>
    <submittedName>
        <fullName evidence="4">Flagellum site-determining protein YlxH</fullName>
    </submittedName>
</protein>